<comment type="similarity">
    <text evidence="1">Belongs to the short-chain dehydrogenases/reductases (SDR) family.</text>
</comment>
<dbReference type="SUPFAM" id="SSF51735">
    <property type="entry name" value="NAD(P)-binding Rossmann-fold domains"/>
    <property type="match status" value="1"/>
</dbReference>
<dbReference type="Gene3D" id="3.40.50.720">
    <property type="entry name" value="NAD(P)-binding Rossmann-like Domain"/>
    <property type="match status" value="1"/>
</dbReference>
<dbReference type="InterPro" id="IPR002347">
    <property type="entry name" value="SDR_fam"/>
</dbReference>
<dbReference type="GO" id="GO:0016491">
    <property type="term" value="F:oxidoreductase activity"/>
    <property type="evidence" value="ECO:0007669"/>
    <property type="project" value="UniProtKB-KW"/>
</dbReference>
<evidence type="ECO:0000313" key="4">
    <source>
        <dbReference type="Proteomes" id="UP000251213"/>
    </source>
</evidence>
<name>A0A364K451_9BACL</name>
<dbReference type="NCBIfam" id="NF005559">
    <property type="entry name" value="PRK07231.1"/>
    <property type="match status" value="1"/>
</dbReference>
<evidence type="ECO:0000256" key="1">
    <source>
        <dbReference type="ARBA" id="ARBA00006484"/>
    </source>
</evidence>
<dbReference type="InterPro" id="IPR020904">
    <property type="entry name" value="Sc_DH/Rdtase_CS"/>
</dbReference>
<dbReference type="EMBL" id="QJKK01000005">
    <property type="protein sequence ID" value="RAL24039.1"/>
    <property type="molecule type" value="Genomic_DNA"/>
</dbReference>
<dbReference type="OrthoDB" id="306388at2"/>
<evidence type="ECO:0000256" key="2">
    <source>
        <dbReference type="ARBA" id="ARBA00023002"/>
    </source>
</evidence>
<keyword evidence="4" id="KW-1185">Reference proteome</keyword>
<dbReference type="GO" id="GO:0008206">
    <property type="term" value="P:bile acid metabolic process"/>
    <property type="evidence" value="ECO:0007669"/>
    <property type="project" value="UniProtKB-ARBA"/>
</dbReference>
<reference evidence="3 4" key="1">
    <citation type="submission" date="2018-06" db="EMBL/GenBank/DDBJ databases">
        <title>Thermoflavimicrobium daqus sp. nov., a thermophilic microbe isolated from Moutai-flavour Daqu.</title>
        <authorList>
            <person name="Wang X."/>
            <person name="Zhou H."/>
        </authorList>
    </citation>
    <scope>NUCLEOTIDE SEQUENCE [LARGE SCALE GENOMIC DNA]</scope>
    <source>
        <strain evidence="3 4">FBKL4.011</strain>
    </source>
</reference>
<gene>
    <name evidence="3" type="ORF">DL897_10075</name>
</gene>
<comment type="caution">
    <text evidence="3">The sequence shown here is derived from an EMBL/GenBank/DDBJ whole genome shotgun (WGS) entry which is preliminary data.</text>
</comment>
<accession>A0A364K451</accession>
<dbReference type="RefSeq" id="WP_113659032.1">
    <property type="nucleotide sequence ID" value="NZ_KZ845667.1"/>
</dbReference>
<sequence length="258" mass="27884">MSFEEKVVLITGAAGEIGRATARKFMNSKAKLALVDVNKSALEEVVRELKLEEDQVLTIAADCSKEEDVVNYTQEVVRYFGQIDVFFNNAGIEGKVGPITDLDIEVLDQVYQVNIRGVFLGLKHVLRVMKEQGSGVVINTASIAGKFGSTGLAAYTASKHAVIGLTKTAALESADFGIRVNAICPSPIHTRMMRSIEDGVAPGKGEFVKEKLIQSIPMKRYGEVDEVANLVYFLASDEASYITGNHYAIDGGMSATSL</sequence>
<reference evidence="3 4" key="2">
    <citation type="submission" date="2018-06" db="EMBL/GenBank/DDBJ databases">
        <authorList>
            <person name="Zhirakovskaya E."/>
        </authorList>
    </citation>
    <scope>NUCLEOTIDE SEQUENCE [LARGE SCALE GENOMIC DNA]</scope>
    <source>
        <strain evidence="3 4">FBKL4.011</strain>
    </source>
</reference>
<dbReference type="PANTHER" id="PTHR24321:SF8">
    <property type="entry name" value="ESTRADIOL 17-BETA-DEHYDROGENASE 8-RELATED"/>
    <property type="match status" value="1"/>
</dbReference>
<dbReference type="Proteomes" id="UP000251213">
    <property type="component" value="Unassembled WGS sequence"/>
</dbReference>
<dbReference type="PANTHER" id="PTHR24321">
    <property type="entry name" value="DEHYDROGENASES, SHORT CHAIN"/>
    <property type="match status" value="1"/>
</dbReference>
<keyword evidence="2" id="KW-0560">Oxidoreductase</keyword>
<protein>
    <submittedName>
        <fullName evidence="3">Oxidoreductase</fullName>
    </submittedName>
</protein>
<evidence type="ECO:0000313" key="3">
    <source>
        <dbReference type="EMBL" id="RAL24039.1"/>
    </source>
</evidence>
<dbReference type="AlphaFoldDB" id="A0A364K451"/>
<proteinExistence type="inferred from homology"/>
<dbReference type="Pfam" id="PF13561">
    <property type="entry name" value="adh_short_C2"/>
    <property type="match status" value="1"/>
</dbReference>
<dbReference type="FunFam" id="3.40.50.720:FF:000084">
    <property type="entry name" value="Short-chain dehydrogenase reductase"/>
    <property type="match status" value="1"/>
</dbReference>
<dbReference type="InterPro" id="IPR036291">
    <property type="entry name" value="NAD(P)-bd_dom_sf"/>
</dbReference>
<dbReference type="PRINTS" id="PR00080">
    <property type="entry name" value="SDRFAMILY"/>
</dbReference>
<dbReference type="PRINTS" id="PR00081">
    <property type="entry name" value="GDHRDH"/>
</dbReference>
<organism evidence="3 4">
    <name type="scientific">Thermoflavimicrobium daqui</name>
    <dbReference type="NCBI Taxonomy" id="2137476"/>
    <lineage>
        <taxon>Bacteria</taxon>
        <taxon>Bacillati</taxon>
        <taxon>Bacillota</taxon>
        <taxon>Bacilli</taxon>
        <taxon>Bacillales</taxon>
        <taxon>Thermoactinomycetaceae</taxon>
        <taxon>Thermoflavimicrobium</taxon>
    </lineage>
</organism>
<dbReference type="PROSITE" id="PS00061">
    <property type="entry name" value="ADH_SHORT"/>
    <property type="match status" value="1"/>
</dbReference>